<protein>
    <submittedName>
        <fullName evidence="1">Uncharacterized protein</fullName>
    </submittedName>
</protein>
<sequence length="164" mass="18707">MLQHVKETLRENYELPSQQRAAAEITKFWHSGDPIKQGDLKVSIISGQCSGEPVPMEDKPLSIVSPNCSNQSGCLWCKNMRDIDSLDYVWSLASFRHLKTIEAAGITTRETIPADIVIERLTKKMTSFKEGSKKRKEWVDEAEMRVAEGDYHPHWSGILEFLEE</sequence>
<evidence type="ECO:0000313" key="1">
    <source>
        <dbReference type="EMBL" id="PAU74238.1"/>
    </source>
</evidence>
<evidence type="ECO:0000313" key="2">
    <source>
        <dbReference type="Proteomes" id="UP000217771"/>
    </source>
</evidence>
<accession>A0A2A2ENJ9</accession>
<comment type="caution">
    <text evidence="1">The sequence shown here is derived from an EMBL/GenBank/DDBJ whole genome shotgun (WGS) entry which is preliminary data.</text>
</comment>
<organism evidence="1 2">
    <name type="scientific">Halomonas salipaludis</name>
    <dbReference type="NCBI Taxonomy" id="2032625"/>
    <lineage>
        <taxon>Bacteria</taxon>
        <taxon>Pseudomonadati</taxon>
        <taxon>Pseudomonadota</taxon>
        <taxon>Gammaproteobacteria</taxon>
        <taxon>Oceanospirillales</taxon>
        <taxon>Halomonadaceae</taxon>
        <taxon>Halomonas</taxon>
    </lineage>
</organism>
<gene>
    <name evidence="1" type="ORF">CK498_23850</name>
</gene>
<keyword evidence="2" id="KW-1185">Reference proteome</keyword>
<dbReference type="EMBL" id="NSKB01000013">
    <property type="protein sequence ID" value="PAU74238.1"/>
    <property type="molecule type" value="Genomic_DNA"/>
</dbReference>
<name>A0A2A2ENJ9_9GAMM</name>
<dbReference type="AlphaFoldDB" id="A0A2A2ENJ9"/>
<dbReference type="Proteomes" id="UP000217771">
    <property type="component" value="Unassembled WGS sequence"/>
</dbReference>
<proteinExistence type="predicted"/>
<reference evidence="1 2" key="1">
    <citation type="submission" date="2017-08" db="EMBL/GenBank/DDBJ databases">
        <title>Halomonas alkalisoli sp. nov., isolated from saline alkaline soil.</title>
        <authorList>
            <person name="Wang D."/>
            <person name="Zhang G."/>
        </authorList>
    </citation>
    <scope>NUCLEOTIDE SEQUENCE [LARGE SCALE GENOMIC DNA]</scope>
    <source>
        <strain evidence="1 2">WRN001</strain>
    </source>
</reference>